<dbReference type="Proteomes" id="UP001165082">
    <property type="component" value="Unassembled WGS sequence"/>
</dbReference>
<dbReference type="GO" id="GO:0004800">
    <property type="term" value="F:thyroxine 5'-deiodinase activity"/>
    <property type="evidence" value="ECO:0007669"/>
    <property type="project" value="InterPro"/>
</dbReference>
<evidence type="ECO:0000313" key="1">
    <source>
        <dbReference type="EMBL" id="GMH63984.1"/>
    </source>
</evidence>
<evidence type="ECO:0000313" key="2">
    <source>
        <dbReference type="Proteomes" id="UP001165082"/>
    </source>
</evidence>
<dbReference type="AlphaFoldDB" id="A0A9W7A8T2"/>
<dbReference type="OrthoDB" id="428577at2759"/>
<dbReference type="EMBL" id="BRXZ01001160">
    <property type="protein sequence ID" value="GMH63984.1"/>
    <property type="molecule type" value="Genomic_DNA"/>
</dbReference>
<dbReference type="PANTHER" id="PTHR11781">
    <property type="entry name" value="IODOTHYRONINE DEIODINASE"/>
    <property type="match status" value="1"/>
</dbReference>
<proteinExistence type="predicted"/>
<sequence>KDMVGSEGWHADWLMVYIEEAHAVDEWPVRSGRFVPGGKPVSVEQPKTTNERLGICTEFLQTMGLPADGELKIAVDVPEEGNRFEQAYAPWPIRMYVIEDGTMQFISAPTECSHNVGELREWLEERFK</sequence>
<dbReference type="PANTHER" id="PTHR11781:SF22">
    <property type="entry name" value="TYPE I IODOTHYRONINE DEIODINASE"/>
    <property type="match status" value="1"/>
</dbReference>
<dbReference type="Gene3D" id="3.40.30.10">
    <property type="entry name" value="Glutaredoxin"/>
    <property type="match status" value="1"/>
</dbReference>
<keyword evidence="2" id="KW-1185">Reference proteome</keyword>
<gene>
    <name evidence="1" type="ORF">TrRE_jg9489</name>
</gene>
<organism evidence="1 2">
    <name type="scientific">Triparma retinervis</name>
    <dbReference type="NCBI Taxonomy" id="2557542"/>
    <lineage>
        <taxon>Eukaryota</taxon>
        <taxon>Sar</taxon>
        <taxon>Stramenopiles</taxon>
        <taxon>Ochrophyta</taxon>
        <taxon>Bolidophyceae</taxon>
        <taxon>Parmales</taxon>
        <taxon>Triparmaceae</taxon>
        <taxon>Triparma</taxon>
    </lineage>
</organism>
<protein>
    <recommendedName>
        <fullName evidence="3">Iodothyronine deiodinase</fullName>
    </recommendedName>
</protein>
<feature type="non-terminal residue" evidence="1">
    <location>
        <position position="1"/>
    </location>
</feature>
<name>A0A9W7A8T2_9STRA</name>
<accession>A0A9W7A8T2</accession>
<reference evidence="1" key="1">
    <citation type="submission" date="2022-07" db="EMBL/GenBank/DDBJ databases">
        <title>Genome analysis of Parmales, a sister group of diatoms, reveals the evolutionary specialization of diatoms from phago-mixotrophs to photoautotrophs.</title>
        <authorList>
            <person name="Ban H."/>
            <person name="Sato S."/>
            <person name="Yoshikawa S."/>
            <person name="Kazumasa Y."/>
            <person name="Nakamura Y."/>
            <person name="Ichinomiya M."/>
            <person name="Saitoh K."/>
            <person name="Sato N."/>
            <person name="Blanc-Mathieu R."/>
            <person name="Endo H."/>
            <person name="Kuwata A."/>
            <person name="Ogata H."/>
        </authorList>
    </citation>
    <scope>NUCLEOTIDE SEQUENCE</scope>
</reference>
<evidence type="ECO:0008006" key="3">
    <source>
        <dbReference type="Google" id="ProtNLM"/>
    </source>
</evidence>
<dbReference type="Pfam" id="PF00837">
    <property type="entry name" value="T4_deiodinase"/>
    <property type="match status" value="1"/>
</dbReference>
<comment type="caution">
    <text evidence="1">The sequence shown here is derived from an EMBL/GenBank/DDBJ whole genome shotgun (WGS) entry which is preliminary data.</text>
</comment>
<dbReference type="InterPro" id="IPR000643">
    <property type="entry name" value="Iodothyronine_deiodinase"/>
</dbReference>